<dbReference type="SUPFAM" id="SSF74653">
    <property type="entry name" value="TolA/TonB C-terminal domain"/>
    <property type="match status" value="1"/>
</dbReference>
<accession>M7NCR7</accession>
<dbReference type="GO" id="GO:0055085">
    <property type="term" value="P:transmembrane transport"/>
    <property type="evidence" value="ECO:0007669"/>
    <property type="project" value="InterPro"/>
</dbReference>
<sequence length="217" mass="24751">MLITYALFEASFKTYETITPDVPQPEEDIMYVYNEPIKILEETRTVEKKKSQPIVFNNPIVKDDDDPIIETLVPKPSTSQEPMDPKKIQVIDKPDDLPPFNVMAVEQVPIFPGCENVSSNEERRQCMSDKIAAHIQRKFNTNIAGDLGLKGEQRIYVMFKIDKQGHVTDIKTSSKYSLLNKEAERVIGKLPQMTPGKQKDSHVDVLYSLPIKFNVIN</sequence>
<protein>
    <submittedName>
        <fullName evidence="2">TonB</fullName>
    </submittedName>
</protein>
<reference evidence="2 3" key="1">
    <citation type="submission" date="2012-12" db="EMBL/GenBank/DDBJ databases">
        <title>Genome assembly of Formosa sp. AK20.</title>
        <authorList>
            <person name="Kumar R."/>
            <person name="Khatri I."/>
            <person name="Vaidya B."/>
            <person name="Subramanian S."/>
            <person name="Pinnaka A."/>
        </authorList>
    </citation>
    <scope>NUCLEOTIDE SEQUENCE [LARGE SCALE GENOMIC DNA]</scope>
    <source>
        <strain evidence="2 3">AK20</strain>
    </source>
</reference>
<comment type="caution">
    <text evidence="2">The sequence shown here is derived from an EMBL/GenBank/DDBJ whole genome shotgun (WGS) entry which is preliminary data.</text>
</comment>
<proteinExistence type="predicted"/>
<dbReference type="EMBL" id="ANLA01000004">
    <property type="protein sequence ID" value="EMQ96263.1"/>
    <property type="molecule type" value="Genomic_DNA"/>
</dbReference>
<gene>
    <name evidence="2" type="ORF">D778_02153</name>
</gene>
<dbReference type="AlphaFoldDB" id="M7NCR7"/>
<feature type="domain" description="TonB C-terminal" evidence="1">
    <location>
        <begin position="155"/>
        <end position="214"/>
    </location>
</feature>
<dbReference type="Gene3D" id="3.30.1150.10">
    <property type="match status" value="1"/>
</dbReference>
<evidence type="ECO:0000259" key="1">
    <source>
        <dbReference type="Pfam" id="PF03544"/>
    </source>
</evidence>
<dbReference type="Proteomes" id="UP000012024">
    <property type="component" value="Unassembled WGS sequence"/>
</dbReference>
<evidence type="ECO:0000313" key="3">
    <source>
        <dbReference type="Proteomes" id="UP000012024"/>
    </source>
</evidence>
<dbReference type="InterPro" id="IPR037682">
    <property type="entry name" value="TonB_C"/>
</dbReference>
<evidence type="ECO:0000313" key="2">
    <source>
        <dbReference type="EMBL" id="EMQ96263.1"/>
    </source>
</evidence>
<keyword evidence="3" id="KW-1185">Reference proteome</keyword>
<dbReference type="Pfam" id="PF03544">
    <property type="entry name" value="TonB_C"/>
    <property type="match status" value="1"/>
</dbReference>
<dbReference type="eggNOG" id="COG0810">
    <property type="taxonomic scope" value="Bacteria"/>
</dbReference>
<organism evidence="2 3">
    <name type="scientific">Xanthomarina gelatinilytica</name>
    <dbReference type="NCBI Taxonomy" id="1137281"/>
    <lineage>
        <taxon>Bacteria</taxon>
        <taxon>Pseudomonadati</taxon>
        <taxon>Bacteroidota</taxon>
        <taxon>Flavobacteriia</taxon>
        <taxon>Flavobacteriales</taxon>
        <taxon>Flavobacteriaceae</taxon>
        <taxon>Xanthomarina</taxon>
    </lineage>
</organism>
<dbReference type="PATRIC" id="fig|1137281.3.peg.752"/>
<name>M7NCR7_9FLAO</name>